<gene>
    <name evidence="8" type="ORF">HNY73_011418</name>
</gene>
<feature type="transmembrane region" description="Helical" evidence="7">
    <location>
        <begin position="425"/>
        <end position="448"/>
    </location>
</feature>
<organism evidence="8 9">
    <name type="scientific">Argiope bruennichi</name>
    <name type="common">Wasp spider</name>
    <name type="synonym">Aranea bruennichi</name>
    <dbReference type="NCBI Taxonomy" id="94029"/>
    <lineage>
        <taxon>Eukaryota</taxon>
        <taxon>Metazoa</taxon>
        <taxon>Ecdysozoa</taxon>
        <taxon>Arthropoda</taxon>
        <taxon>Chelicerata</taxon>
        <taxon>Arachnida</taxon>
        <taxon>Araneae</taxon>
        <taxon>Araneomorphae</taxon>
        <taxon>Entelegynae</taxon>
        <taxon>Araneoidea</taxon>
        <taxon>Araneidae</taxon>
        <taxon>Argiope</taxon>
    </lineage>
</organism>
<proteinExistence type="inferred from homology"/>
<evidence type="ECO:0000256" key="6">
    <source>
        <dbReference type="SAM" id="MobiDB-lite"/>
    </source>
</evidence>
<feature type="transmembrane region" description="Helical" evidence="7">
    <location>
        <begin position="455"/>
        <end position="473"/>
    </location>
</feature>
<accession>A0A8T0F516</accession>
<feature type="transmembrane region" description="Helical" evidence="7">
    <location>
        <begin position="214"/>
        <end position="231"/>
    </location>
</feature>
<feature type="transmembrane region" description="Helical" evidence="7">
    <location>
        <begin position="162"/>
        <end position="183"/>
    </location>
</feature>
<dbReference type="EMBL" id="JABXBU010000030">
    <property type="protein sequence ID" value="KAF8785931.1"/>
    <property type="molecule type" value="Genomic_DNA"/>
</dbReference>
<evidence type="ECO:0000256" key="7">
    <source>
        <dbReference type="SAM" id="Phobius"/>
    </source>
</evidence>
<evidence type="ECO:0000256" key="4">
    <source>
        <dbReference type="ARBA" id="ARBA00022989"/>
    </source>
</evidence>
<evidence type="ECO:0000256" key="5">
    <source>
        <dbReference type="ARBA" id="ARBA00023136"/>
    </source>
</evidence>
<dbReference type="PANTHER" id="PTHR11119">
    <property type="entry name" value="XANTHINE-URACIL / VITAMIN C PERMEASE FAMILY MEMBER"/>
    <property type="match status" value="1"/>
</dbReference>
<feature type="region of interest" description="Disordered" evidence="6">
    <location>
        <begin position="1"/>
        <end position="26"/>
    </location>
</feature>
<dbReference type="InterPro" id="IPR006043">
    <property type="entry name" value="NCS2"/>
</dbReference>
<evidence type="ECO:0000313" key="9">
    <source>
        <dbReference type="Proteomes" id="UP000807504"/>
    </source>
</evidence>
<reference evidence="8" key="2">
    <citation type="submission" date="2020-06" db="EMBL/GenBank/DDBJ databases">
        <authorList>
            <person name="Sheffer M."/>
        </authorList>
    </citation>
    <scope>NUCLEOTIDE SEQUENCE</scope>
</reference>
<feature type="transmembrane region" description="Helical" evidence="7">
    <location>
        <begin position="489"/>
        <end position="509"/>
    </location>
</feature>
<evidence type="ECO:0000256" key="2">
    <source>
        <dbReference type="ARBA" id="ARBA00008821"/>
    </source>
</evidence>
<dbReference type="Proteomes" id="UP000807504">
    <property type="component" value="Unassembled WGS sequence"/>
</dbReference>
<keyword evidence="5 7" id="KW-0472">Membrane</keyword>
<keyword evidence="4 7" id="KW-1133">Transmembrane helix</keyword>
<reference evidence="8" key="1">
    <citation type="journal article" date="2020" name="bioRxiv">
        <title>Chromosome-level reference genome of the European wasp spider Argiope bruennichi: a resource for studies on range expansion and evolutionary adaptation.</title>
        <authorList>
            <person name="Sheffer M.M."/>
            <person name="Hoppe A."/>
            <person name="Krehenwinkel H."/>
            <person name="Uhl G."/>
            <person name="Kuss A.W."/>
            <person name="Jensen L."/>
            <person name="Jensen C."/>
            <person name="Gillespie R.G."/>
            <person name="Hoff K.J."/>
            <person name="Prost S."/>
        </authorList>
    </citation>
    <scope>NUCLEOTIDE SEQUENCE</scope>
</reference>
<comment type="subcellular location">
    <subcellularLocation>
        <location evidence="1">Membrane</location>
        <topology evidence="1">Multi-pass membrane protein</topology>
    </subcellularLocation>
</comment>
<dbReference type="AlphaFoldDB" id="A0A8T0F516"/>
<dbReference type="GO" id="GO:0022857">
    <property type="term" value="F:transmembrane transporter activity"/>
    <property type="evidence" value="ECO:0007669"/>
    <property type="project" value="InterPro"/>
</dbReference>
<keyword evidence="9" id="KW-1185">Reference proteome</keyword>
<name>A0A8T0F516_ARGBR</name>
<sequence length="593" mass="65195">MKEKQVDVFEAQTSGSKTEDDVDADADRNEGLSKEIDYKIDDVPPWYVCLILSFQHYLTMLGGTVTYPYLISPHLCIPDDDPSRGYLISTTFFVSGIATFLQTTFGVRLPIVQGCSMTFLVPLLAILHLPQWECPERNQNITLTHDEAAEIWMPRMREVQGAIVGASIIEMLIGMTGMIGFLLDWITPLAIVPTISLVGLSLFAEAAHSASGHWGIAMFTVMLMILFSQSLRDVSIPHPRYNSKTGWRIRMFPLFKLFPVLLTIVLSWSFCAILTATNVFHEGSPARTDIRLAALRNSPWFRVPYPGQWGMPSFTTAAILGILAGTLASAIESVGDYYACARLSGADAPPKHAINRGIFMEGLGCVIAGIFGTGSGVTSFSENIGAIGITKVASRRVIQFGSLLMIVFGMLGKFGGIFVTIPQPILGGIFCIMFSMVTAVGLSTLHFVDLNSSRNLFVLGFSLFMALCIPKWIQANPGAIQTGSDSADQIITILLSTNMLVGGFIGFLLDNSIPGTDEERGILRWRKETGGDSSCVSSKTYDLPYIMNIWEKIDFFRYLPISPTYEEGRLKNKLCSARKYLKREKSSKTLGVI</sequence>
<feature type="transmembrane region" description="Helical" evidence="7">
    <location>
        <begin position="257"/>
        <end position="280"/>
    </location>
</feature>
<feature type="transmembrane region" description="Helical" evidence="7">
    <location>
        <begin position="86"/>
        <end position="105"/>
    </location>
</feature>
<protein>
    <submittedName>
        <fullName evidence="8">Solute carrier family 23 member 2 like protein</fullName>
    </submittedName>
</protein>
<evidence type="ECO:0000256" key="3">
    <source>
        <dbReference type="ARBA" id="ARBA00022692"/>
    </source>
</evidence>
<keyword evidence="3 7" id="KW-0812">Transmembrane</keyword>
<evidence type="ECO:0000256" key="1">
    <source>
        <dbReference type="ARBA" id="ARBA00004141"/>
    </source>
</evidence>
<dbReference type="GO" id="GO:0016020">
    <property type="term" value="C:membrane"/>
    <property type="evidence" value="ECO:0007669"/>
    <property type="project" value="UniProtKB-SubCell"/>
</dbReference>
<feature type="transmembrane region" description="Helical" evidence="7">
    <location>
        <begin position="45"/>
        <end position="65"/>
    </location>
</feature>
<comment type="caution">
    <text evidence="8">The sequence shown here is derived from an EMBL/GenBank/DDBJ whole genome shotgun (WGS) entry which is preliminary data.</text>
</comment>
<evidence type="ECO:0000313" key="8">
    <source>
        <dbReference type="EMBL" id="KAF8785931.1"/>
    </source>
</evidence>
<comment type="similarity">
    <text evidence="2">Belongs to the nucleobase:cation symporter-2 (NCS2) (TC 2.A.40) family.</text>
</comment>
<feature type="transmembrane region" description="Helical" evidence="7">
    <location>
        <begin position="397"/>
        <end position="419"/>
    </location>
</feature>
<dbReference type="Pfam" id="PF00860">
    <property type="entry name" value="Xan_ur_permease"/>
    <property type="match status" value="1"/>
</dbReference>